<keyword evidence="3" id="KW-1185">Reference proteome</keyword>
<feature type="compositionally biased region" description="Basic and acidic residues" evidence="1">
    <location>
        <begin position="84"/>
        <end position="103"/>
    </location>
</feature>
<evidence type="ECO:0000256" key="1">
    <source>
        <dbReference type="SAM" id="MobiDB-lite"/>
    </source>
</evidence>
<feature type="compositionally biased region" description="Polar residues" evidence="1">
    <location>
        <begin position="26"/>
        <end position="35"/>
    </location>
</feature>
<feature type="region of interest" description="Disordered" evidence="1">
    <location>
        <begin position="23"/>
        <end position="45"/>
    </location>
</feature>
<organism evidence="2 3">
    <name type="scientific">Lithohypha guttulata</name>
    <dbReference type="NCBI Taxonomy" id="1690604"/>
    <lineage>
        <taxon>Eukaryota</taxon>
        <taxon>Fungi</taxon>
        <taxon>Dikarya</taxon>
        <taxon>Ascomycota</taxon>
        <taxon>Pezizomycotina</taxon>
        <taxon>Eurotiomycetes</taxon>
        <taxon>Chaetothyriomycetidae</taxon>
        <taxon>Chaetothyriales</taxon>
        <taxon>Trichomeriaceae</taxon>
        <taxon>Lithohypha</taxon>
    </lineage>
</organism>
<dbReference type="Proteomes" id="UP001345013">
    <property type="component" value="Unassembled WGS sequence"/>
</dbReference>
<comment type="caution">
    <text evidence="2">The sequence shown here is derived from an EMBL/GenBank/DDBJ whole genome shotgun (WGS) entry which is preliminary data.</text>
</comment>
<proteinExistence type="predicted"/>
<evidence type="ECO:0000313" key="2">
    <source>
        <dbReference type="EMBL" id="KAK5092827.1"/>
    </source>
</evidence>
<name>A0ABR0KAX3_9EURO</name>
<accession>A0ABR0KAX3</accession>
<evidence type="ECO:0000313" key="3">
    <source>
        <dbReference type="Proteomes" id="UP001345013"/>
    </source>
</evidence>
<feature type="region of interest" description="Disordered" evidence="1">
    <location>
        <begin position="61"/>
        <end position="113"/>
    </location>
</feature>
<feature type="region of interest" description="Disordered" evidence="1">
    <location>
        <begin position="167"/>
        <end position="250"/>
    </location>
</feature>
<reference evidence="2 3" key="1">
    <citation type="submission" date="2023-08" db="EMBL/GenBank/DDBJ databases">
        <title>Black Yeasts Isolated from many extreme environments.</title>
        <authorList>
            <person name="Coleine C."/>
            <person name="Stajich J.E."/>
            <person name="Selbmann L."/>
        </authorList>
    </citation>
    <scope>NUCLEOTIDE SEQUENCE [LARGE SCALE GENOMIC DNA]</scope>
    <source>
        <strain evidence="2 3">CCFEE 5885</strain>
    </source>
</reference>
<dbReference type="EMBL" id="JAVRRG010000052">
    <property type="protein sequence ID" value="KAK5092827.1"/>
    <property type="molecule type" value="Genomic_DNA"/>
</dbReference>
<feature type="compositionally biased region" description="Polar residues" evidence="1">
    <location>
        <begin position="197"/>
        <end position="207"/>
    </location>
</feature>
<protein>
    <submittedName>
        <fullName evidence="2">Uncharacterized protein</fullName>
    </submittedName>
</protein>
<sequence>MSIQVEDGPTNAKYVEDWLAGVTRGGQRSHTNPTTPLERSSNLQRRSRLLAPATRAFMIGHEADNGPIDPAEKYAKRTRHKTKADKYEYKGDTERRAKEPGDSRRKRLKRGNALNEDFQATNIDVARVSLKPENNLGIFSRSKKSAPLAGRDLPDLTFTKMDFLHKPAKTAKRDMAQRRTKKSNKGHKTDVADEQAPPQSNPVQSRTRGQDAPPILPLAEHDDTEDSQVWSNLPHPQNVPGRNRASENIL</sequence>
<gene>
    <name evidence="2" type="ORF">LTR24_004868</name>
</gene>